<dbReference type="Proteomes" id="UP000694700">
    <property type="component" value="Unplaced"/>
</dbReference>
<dbReference type="Ensembl" id="ENSCCRT00015017567.1">
    <property type="protein sequence ID" value="ENSCCRP00015016958.1"/>
    <property type="gene ID" value="ENSCCRG00015007471.1"/>
</dbReference>
<accession>A0A8C1T375</accession>
<evidence type="ECO:0000313" key="2">
    <source>
        <dbReference type="Ensembl" id="ENSCCRP00015016958.1"/>
    </source>
</evidence>
<protein>
    <submittedName>
        <fullName evidence="2">Uncharacterized protein</fullName>
    </submittedName>
</protein>
<sequence>MGKRRRGNQEITSLTKKQKKHLKGFGEQHPFHDKPEKTQILRLVSNYRLIFFI</sequence>
<name>A0A8C1T375_CYPCA</name>
<evidence type="ECO:0000256" key="1">
    <source>
        <dbReference type="SAM" id="MobiDB-lite"/>
    </source>
</evidence>
<dbReference type="AlphaFoldDB" id="A0A8C1T375"/>
<proteinExistence type="predicted"/>
<evidence type="ECO:0000313" key="3">
    <source>
        <dbReference type="Proteomes" id="UP000694700"/>
    </source>
</evidence>
<feature type="region of interest" description="Disordered" evidence="1">
    <location>
        <begin position="1"/>
        <end position="31"/>
    </location>
</feature>
<reference evidence="2" key="1">
    <citation type="submission" date="2025-08" db="UniProtKB">
        <authorList>
            <consortium name="Ensembl"/>
        </authorList>
    </citation>
    <scope>IDENTIFICATION</scope>
</reference>
<organism evidence="2 3">
    <name type="scientific">Cyprinus carpio</name>
    <name type="common">Common carp</name>
    <dbReference type="NCBI Taxonomy" id="7962"/>
    <lineage>
        <taxon>Eukaryota</taxon>
        <taxon>Metazoa</taxon>
        <taxon>Chordata</taxon>
        <taxon>Craniata</taxon>
        <taxon>Vertebrata</taxon>
        <taxon>Euteleostomi</taxon>
        <taxon>Actinopterygii</taxon>
        <taxon>Neopterygii</taxon>
        <taxon>Teleostei</taxon>
        <taxon>Ostariophysi</taxon>
        <taxon>Cypriniformes</taxon>
        <taxon>Cyprinidae</taxon>
        <taxon>Cyprininae</taxon>
        <taxon>Cyprinus</taxon>
    </lineage>
</organism>